<dbReference type="EMBL" id="LQOJ01000036">
    <property type="protein sequence ID" value="ORV03640.1"/>
    <property type="molecule type" value="Genomic_DNA"/>
</dbReference>
<dbReference type="Proteomes" id="UP000193484">
    <property type="component" value="Unassembled WGS sequence"/>
</dbReference>
<comment type="caution">
    <text evidence="1">The sequence shown here is derived from an EMBL/GenBank/DDBJ whole genome shotgun (WGS) entry which is preliminary data.</text>
</comment>
<sequence length="65" mass="7112">MVLGARITEDHRTAVHGLATMSGWTIHWAADWGRAELTDPTTGNSATTEFDQCARLTSLRGSLRL</sequence>
<evidence type="ECO:0000313" key="1">
    <source>
        <dbReference type="EMBL" id="ORV03640.1"/>
    </source>
</evidence>
<accession>A0A1X1RE44</accession>
<dbReference type="STRING" id="1793.AWC04_09890"/>
<reference evidence="1 2" key="1">
    <citation type="submission" date="2016-01" db="EMBL/GenBank/DDBJ databases">
        <title>The new phylogeny of the genus Mycobacterium.</title>
        <authorList>
            <person name="Tarcisio F."/>
            <person name="Conor M."/>
            <person name="Antonella G."/>
            <person name="Elisabetta G."/>
            <person name="Giulia F.S."/>
            <person name="Sara T."/>
            <person name="Anna F."/>
            <person name="Clotilde B."/>
            <person name="Roberto B."/>
            <person name="Veronica D.S."/>
            <person name="Fabio R."/>
            <person name="Monica P."/>
            <person name="Olivier J."/>
            <person name="Enrico T."/>
            <person name="Nicola S."/>
        </authorList>
    </citation>
    <scope>NUCLEOTIDE SEQUENCE [LARGE SCALE GENOMIC DNA]</scope>
    <source>
        <strain evidence="1 2">DSM 44179</strain>
    </source>
</reference>
<name>A0A1X1RE44_MYCFA</name>
<keyword evidence="2" id="KW-1185">Reference proteome</keyword>
<evidence type="ECO:0000313" key="2">
    <source>
        <dbReference type="Proteomes" id="UP000193484"/>
    </source>
</evidence>
<dbReference type="AlphaFoldDB" id="A0A1X1RE44"/>
<protein>
    <submittedName>
        <fullName evidence="1">Uncharacterized protein</fullName>
    </submittedName>
</protein>
<proteinExistence type="predicted"/>
<gene>
    <name evidence="1" type="ORF">AWC04_09890</name>
</gene>
<organism evidence="1 2">
    <name type="scientific">Mycolicibacterium fallax</name>
    <name type="common">Mycobacterium fallax</name>
    <dbReference type="NCBI Taxonomy" id="1793"/>
    <lineage>
        <taxon>Bacteria</taxon>
        <taxon>Bacillati</taxon>
        <taxon>Actinomycetota</taxon>
        <taxon>Actinomycetes</taxon>
        <taxon>Mycobacteriales</taxon>
        <taxon>Mycobacteriaceae</taxon>
        <taxon>Mycolicibacterium</taxon>
    </lineage>
</organism>